<organism evidence="1 2">
    <name type="scientific">Gemmata obscuriglobus</name>
    <dbReference type="NCBI Taxonomy" id="114"/>
    <lineage>
        <taxon>Bacteria</taxon>
        <taxon>Pseudomonadati</taxon>
        <taxon>Planctomycetota</taxon>
        <taxon>Planctomycetia</taxon>
        <taxon>Gemmatales</taxon>
        <taxon>Gemmataceae</taxon>
        <taxon>Gemmata</taxon>
    </lineage>
</organism>
<dbReference type="SUPFAM" id="SSF52266">
    <property type="entry name" value="SGNH hydrolase"/>
    <property type="match status" value="1"/>
</dbReference>
<dbReference type="GO" id="GO:0016788">
    <property type="term" value="F:hydrolase activity, acting on ester bonds"/>
    <property type="evidence" value="ECO:0007669"/>
    <property type="project" value="UniProtKB-ARBA"/>
</dbReference>
<dbReference type="AlphaFoldDB" id="A0A2Z3HEW2"/>
<dbReference type="Gene3D" id="3.40.50.1110">
    <property type="entry name" value="SGNH hydrolase"/>
    <property type="match status" value="1"/>
</dbReference>
<reference evidence="1 2" key="1">
    <citation type="submission" date="2018-01" db="EMBL/GenBank/DDBJ databases">
        <title>G. obscuriglobus.</title>
        <authorList>
            <person name="Franke J."/>
            <person name="Blomberg W."/>
            <person name="Selmecki A."/>
        </authorList>
    </citation>
    <scope>NUCLEOTIDE SEQUENCE [LARGE SCALE GENOMIC DNA]</scope>
    <source>
        <strain evidence="1 2">DSM 5831</strain>
    </source>
</reference>
<proteinExistence type="predicted"/>
<gene>
    <name evidence="1" type="ORF">C1280_27015</name>
</gene>
<evidence type="ECO:0000313" key="1">
    <source>
        <dbReference type="EMBL" id="AWM40294.1"/>
    </source>
</evidence>
<dbReference type="KEGG" id="gog:C1280_27015"/>
<sequence>MRADAAVLIGGVLPAPLDMQNHAMVIVYERRRTDRASCVNVLTTADNFGSAGLHLINGYQRPEIGSLGSYLPSEYGAPLTGFWVIGFTSVASGYQWCVNGRLARASATPLAAGTRPAIGIGTISGVNSGGDLAQLDVWATGLTGPQLQAAVQARMATFGITLPSRSVNVIFTGNSITYGASAGFAPFASIAADAASVSAHDWRNWGSSGATTSALQSRDAAMWGTWYQAGTKNVAVQWELTNSLASGASVASTLASHAQWVADSRAAGFKSVCPTVINRTSLFSGGTDATAFAAAQAATNAALLSNSGGIYGDVIVDLSSVASAGTAGDGTHPIQAGHTAIGGLVGVGLATALAM</sequence>
<name>A0A2Z3HEW2_9BACT</name>
<dbReference type="Proteomes" id="UP000245802">
    <property type="component" value="Chromosome"/>
</dbReference>
<dbReference type="InterPro" id="IPR036514">
    <property type="entry name" value="SGNH_hydro_sf"/>
</dbReference>
<protein>
    <submittedName>
        <fullName evidence="1">Uncharacterized protein</fullName>
    </submittedName>
</protein>
<keyword evidence="2" id="KW-1185">Reference proteome</keyword>
<evidence type="ECO:0000313" key="2">
    <source>
        <dbReference type="Proteomes" id="UP000245802"/>
    </source>
</evidence>
<accession>A0A2Z3HEW2</accession>
<dbReference type="EMBL" id="CP025958">
    <property type="protein sequence ID" value="AWM40294.1"/>
    <property type="molecule type" value="Genomic_DNA"/>
</dbReference>